<dbReference type="InParanoid" id="A0A165ED40"/>
<organism evidence="2 3">
    <name type="scientific">Exidia glandulosa HHB12029</name>
    <dbReference type="NCBI Taxonomy" id="1314781"/>
    <lineage>
        <taxon>Eukaryota</taxon>
        <taxon>Fungi</taxon>
        <taxon>Dikarya</taxon>
        <taxon>Basidiomycota</taxon>
        <taxon>Agaricomycotina</taxon>
        <taxon>Agaricomycetes</taxon>
        <taxon>Auriculariales</taxon>
        <taxon>Exidiaceae</taxon>
        <taxon>Exidia</taxon>
    </lineage>
</organism>
<feature type="compositionally biased region" description="Low complexity" evidence="1">
    <location>
        <begin position="223"/>
        <end position="233"/>
    </location>
</feature>
<gene>
    <name evidence="2" type="ORF">EXIGLDRAFT_218945</name>
</gene>
<protein>
    <submittedName>
        <fullName evidence="2">Uncharacterized protein</fullName>
    </submittedName>
</protein>
<keyword evidence="3" id="KW-1185">Reference proteome</keyword>
<dbReference type="EMBL" id="KV426149">
    <property type="protein sequence ID" value="KZV86646.1"/>
    <property type="molecule type" value="Genomic_DNA"/>
</dbReference>
<feature type="region of interest" description="Disordered" evidence="1">
    <location>
        <begin position="1"/>
        <end position="49"/>
    </location>
</feature>
<evidence type="ECO:0000256" key="1">
    <source>
        <dbReference type="SAM" id="MobiDB-lite"/>
    </source>
</evidence>
<dbReference type="Proteomes" id="UP000077266">
    <property type="component" value="Unassembled WGS sequence"/>
</dbReference>
<feature type="region of interest" description="Disordered" evidence="1">
    <location>
        <begin position="223"/>
        <end position="252"/>
    </location>
</feature>
<feature type="region of interest" description="Disordered" evidence="1">
    <location>
        <begin position="274"/>
        <end position="303"/>
    </location>
</feature>
<dbReference type="AlphaFoldDB" id="A0A165ED40"/>
<proteinExistence type="predicted"/>
<evidence type="ECO:0000313" key="2">
    <source>
        <dbReference type="EMBL" id="KZV86646.1"/>
    </source>
</evidence>
<reference evidence="2 3" key="1">
    <citation type="journal article" date="2016" name="Mol. Biol. Evol.">
        <title>Comparative Genomics of Early-Diverging Mushroom-Forming Fungi Provides Insights into the Origins of Lignocellulose Decay Capabilities.</title>
        <authorList>
            <person name="Nagy L.G."/>
            <person name="Riley R."/>
            <person name="Tritt A."/>
            <person name="Adam C."/>
            <person name="Daum C."/>
            <person name="Floudas D."/>
            <person name="Sun H."/>
            <person name="Yadav J.S."/>
            <person name="Pangilinan J."/>
            <person name="Larsson K.H."/>
            <person name="Matsuura K."/>
            <person name="Barry K."/>
            <person name="Labutti K."/>
            <person name="Kuo R."/>
            <person name="Ohm R.A."/>
            <person name="Bhattacharya S.S."/>
            <person name="Shirouzu T."/>
            <person name="Yoshinaga Y."/>
            <person name="Martin F.M."/>
            <person name="Grigoriev I.V."/>
            <person name="Hibbett D.S."/>
        </authorList>
    </citation>
    <scope>NUCLEOTIDE SEQUENCE [LARGE SCALE GENOMIC DNA]</scope>
    <source>
        <strain evidence="2 3">HHB12029</strain>
    </source>
</reference>
<feature type="region of interest" description="Disordered" evidence="1">
    <location>
        <begin position="67"/>
        <end position="102"/>
    </location>
</feature>
<evidence type="ECO:0000313" key="3">
    <source>
        <dbReference type="Proteomes" id="UP000077266"/>
    </source>
</evidence>
<name>A0A165ED40_EXIGL</name>
<feature type="compositionally biased region" description="Low complexity" evidence="1">
    <location>
        <begin position="85"/>
        <end position="102"/>
    </location>
</feature>
<accession>A0A165ED40</accession>
<feature type="compositionally biased region" description="Basic and acidic residues" evidence="1">
    <location>
        <begin position="13"/>
        <end position="31"/>
    </location>
</feature>
<sequence length="350" mass="36661">MIGERNNQAGGRKRCDIDSEEHDSKAVDGGRSKRKHDGKVATRLQVDPSARAPKLATEWVAFGLQRPRPKRCMSDTTGRGGGGEKSSNSESSIASSASNSMSRSSTCRSAKLLEIFFVEGAGADVKLDEIFFTGAGKDDLGTANRGLLVLVVVVFSLSARRRGSRTGTARAYFARQPIATCFCLSRIIISSSSSSISFACSSTSIPTTSTRTFSCVWSGVIASSSSSSSPLSSANNVRKSGDGLAGRSTRRARAFSDDTARRFLEIGGLDKTSPSLGARAGDESSSACPGEGEGESARGEIYPSSCSTGSSIISSSIRARFECRGPLSSSAVGVGQDWDRVAAKSELVVT</sequence>